<evidence type="ECO:0000259" key="1">
    <source>
        <dbReference type="Pfam" id="PF05050"/>
    </source>
</evidence>
<evidence type="ECO:0000313" key="2">
    <source>
        <dbReference type="EMBL" id="PLA40251.1"/>
    </source>
</evidence>
<accession>A0A2I1XC98</accession>
<dbReference type="Gene3D" id="3.40.50.150">
    <property type="entry name" value="Vaccinia Virus protein VP39"/>
    <property type="match status" value="1"/>
</dbReference>
<proteinExistence type="predicted"/>
<name>A0A2I1XC98_NEISI</name>
<dbReference type="Proteomes" id="UP000234767">
    <property type="component" value="Unassembled WGS sequence"/>
</dbReference>
<dbReference type="AlphaFoldDB" id="A0A2I1XC98"/>
<dbReference type="Pfam" id="PF05050">
    <property type="entry name" value="Methyltransf_21"/>
    <property type="match status" value="1"/>
</dbReference>
<dbReference type="RefSeq" id="WP_101810266.1">
    <property type="nucleotide sequence ID" value="NZ_PKJO01000006.1"/>
</dbReference>
<dbReference type="InterPro" id="IPR029063">
    <property type="entry name" value="SAM-dependent_MTases_sf"/>
</dbReference>
<protein>
    <recommendedName>
        <fullName evidence="1">Methyltransferase FkbM domain-containing protein</fullName>
    </recommendedName>
</protein>
<organism evidence="2 3">
    <name type="scientific">Neisseria sicca</name>
    <dbReference type="NCBI Taxonomy" id="490"/>
    <lineage>
        <taxon>Bacteria</taxon>
        <taxon>Pseudomonadati</taxon>
        <taxon>Pseudomonadota</taxon>
        <taxon>Betaproteobacteria</taxon>
        <taxon>Neisseriales</taxon>
        <taxon>Neisseriaceae</taxon>
        <taxon>Neisseria</taxon>
    </lineage>
</organism>
<dbReference type="PANTHER" id="PTHR34203">
    <property type="entry name" value="METHYLTRANSFERASE, FKBM FAMILY PROTEIN"/>
    <property type="match status" value="1"/>
</dbReference>
<dbReference type="NCBIfam" id="TIGR01444">
    <property type="entry name" value="fkbM_fam"/>
    <property type="match status" value="1"/>
</dbReference>
<dbReference type="SUPFAM" id="SSF53335">
    <property type="entry name" value="S-adenosyl-L-methionine-dependent methyltransferases"/>
    <property type="match status" value="1"/>
</dbReference>
<reference evidence="2 3" key="1">
    <citation type="submission" date="2017-12" db="EMBL/GenBank/DDBJ databases">
        <title>Phylogenetic diversity of female urinary microbiome.</title>
        <authorList>
            <person name="Thomas-White K."/>
            <person name="Wolfe A.J."/>
        </authorList>
    </citation>
    <scope>NUCLEOTIDE SEQUENCE [LARGE SCALE GENOMIC DNA]</scope>
    <source>
        <strain evidence="2 3">UMB0321</strain>
    </source>
</reference>
<comment type="caution">
    <text evidence="2">The sequence shown here is derived from an EMBL/GenBank/DDBJ whole genome shotgun (WGS) entry which is preliminary data.</text>
</comment>
<dbReference type="InterPro" id="IPR006342">
    <property type="entry name" value="FkbM_mtfrase"/>
</dbReference>
<dbReference type="InterPro" id="IPR052514">
    <property type="entry name" value="SAM-dependent_MTase"/>
</dbReference>
<dbReference type="PANTHER" id="PTHR34203:SF15">
    <property type="entry name" value="SLL1173 PROTEIN"/>
    <property type="match status" value="1"/>
</dbReference>
<gene>
    <name evidence="2" type="ORF">CYK00_06060</name>
</gene>
<feature type="domain" description="Methyltransferase FkbM" evidence="1">
    <location>
        <begin position="18"/>
        <end position="184"/>
    </location>
</feature>
<sequence length="247" mass="28668">MEVRFLLNNLRADSNVVQVGSNIGMHAIPIARHIERGKLFCFEPQRVIFQTLCDNISLNSLTNVYAYQEGVGDENAWLEIPPSDYETEWNYGSFSLDKGFDTESGFDGIRYNETIRLTALDRHPELQKLDALDLLKIDAEGFETYVLNGAKRLIERHKPIIFAEAQPDKCLDLIRHFERMDYRCYWFASHRYQEDNFFRRPESLSGIDLNLACFHRDAVPSLPEKLSASVDSNLDFIPLIIREMLER</sequence>
<evidence type="ECO:0000313" key="3">
    <source>
        <dbReference type="Proteomes" id="UP000234767"/>
    </source>
</evidence>
<dbReference type="EMBL" id="PKJO01000006">
    <property type="protein sequence ID" value="PLA40251.1"/>
    <property type="molecule type" value="Genomic_DNA"/>
</dbReference>